<keyword evidence="5" id="KW-0804">Transcription</keyword>
<dbReference type="SUPFAM" id="SSF88659">
    <property type="entry name" value="Sigma3 and sigma4 domains of RNA polymerase sigma factors"/>
    <property type="match status" value="1"/>
</dbReference>
<keyword evidence="4" id="KW-0238">DNA-binding</keyword>
<evidence type="ECO:0000256" key="1">
    <source>
        <dbReference type="ARBA" id="ARBA00010641"/>
    </source>
</evidence>
<dbReference type="GO" id="GO:0016987">
    <property type="term" value="F:sigma factor activity"/>
    <property type="evidence" value="ECO:0007669"/>
    <property type="project" value="UniProtKB-KW"/>
</dbReference>
<keyword evidence="2" id="KW-0805">Transcription regulation</keyword>
<proteinExistence type="inferred from homology"/>
<gene>
    <name evidence="8" type="ORF">Cflav_PD5464</name>
</gene>
<dbReference type="RefSeq" id="WP_007413142.1">
    <property type="nucleotide sequence ID" value="NZ_ABOX02000003.1"/>
</dbReference>
<keyword evidence="9" id="KW-1185">Reference proteome</keyword>
<feature type="domain" description="RNA polymerase sigma-70 region 2" evidence="7">
    <location>
        <begin position="23"/>
        <end position="91"/>
    </location>
</feature>
<dbReference type="STRING" id="320771.Cflav_PD5464"/>
<protein>
    <submittedName>
        <fullName evidence="8">RNA polymerase, sigma-24 subunit, ECF subfamily</fullName>
    </submittedName>
</protein>
<comment type="similarity">
    <text evidence="1">Belongs to the sigma-70 factor family. ECF subfamily.</text>
</comment>
<dbReference type="NCBIfam" id="TIGR02937">
    <property type="entry name" value="sigma70-ECF"/>
    <property type="match status" value="1"/>
</dbReference>
<organism evidence="8 9">
    <name type="scientific">Pedosphaera parvula (strain Ellin514)</name>
    <dbReference type="NCBI Taxonomy" id="320771"/>
    <lineage>
        <taxon>Bacteria</taxon>
        <taxon>Pseudomonadati</taxon>
        <taxon>Verrucomicrobiota</taxon>
        <taxon>Pedosphaerae</taxon>
        <taxon>Pedosphaerales</taxon>
        <taxon>Pedosphaeraceae</taxon>
        <taxon>Pedosphaera</taxon>
    </lineage>
</organism>
<evidence type="ECO:0000256" key="5">
    <source>
        <dbReference type="ARBA" id="ARBA00023163"/>
    </source>
</evidence>
<accession>B9XBE4</accession>
<keyword evidence="3" id="KW-0731">Sigma factor</keyword>
<evidence type="ECO:0000259" key="7">
    <source>
        <dbReference type="Pfam" id="PF04542"/>
    </source>
</evidence>
<dbReference type="InterPro" id="IPR036388">
    <property type="entry name" value="WH-like_DNA-bd_sf"/>
</dbReference>
<name>B9XBE4_PEDPL</name>
<dbReference type="InterPro" id="IPR014284">
    <property type="entry name" value="RNA_pol_sigma-70_dom"/>
</dbReference>
<dbReference type="PANTHER" id="PTHR43133">
    <property type="entry name" value="RNA POLYMERASE ECF-TYPE SIGMA FACTO"/>
    <property type="match status" value="1"/>
</dbReference>
<dbReference type="Gene3D" id="1.10.10.10">
    <property type="entry name" value="Winged helix-like DNA-binding domain superfamily/Winged helix DNA-binding domain"/>
    <property type="match status" value="1"/>
</dbReference>
<dbReference type="EMBL" id="ABOX02000003">
    <property type="protein sequence ID" value="EEF62829.1"/>
    <property type="molecule type" value="Genomic_DNA"/>
</dbReference>
<dbReference type="Proteomes" id="UP000003688">
    <property type="component" value="Unassembled WGS sequence"/>
</dbReference>
<dbReference type="InterPro" id="IPR007627">
    <property type="entry name" value="RNA_pol_sigma70_r2"/>
</dbReference>
<evidence type="ECO:0000256" key="4">
    <source>
        <dbReference type="ARBA" id="ARBA00023125"/>
    </source>
</evidence>
<dbReference type="GO" id="GO:0006352">
    <property type="term" value="P:DNA-templated transcription initiation"/>
    <property type="evidence" value="ECO:0007669"/>
    <property type="project" value="InterPro"/>
</dbReference>
<dbReference type="GO" id="GO:0003677">
    <property type="term" value="F:DNA binding"/>
    <property type="evidence" value="ECO:0007669"/>
    <property type="project" value="UniProtKB-KW"/>
</dbReference>
<dbReference type="InterPro" id="IPR013324">
    <property type="entry name" value="RNA_pol_sigma_r3/r4-like"/>
</dbReference>
<reference evidence="8 9" key="1">
    <citation type="journal article" date="2011" name="J. Bacteriol.">
        <title>Genome sequence of 'Pedosphaera parvula' Ellin514, an aerobic Verrucomicrobial isolate from pasture soil.</title>
        <authorList>
            <person name="Kant R."/>
            <person name="van Passel M.W."/>
            <person name="Sangwan P."/>
            <person name="Palva A."/>
            <person name="Lucas S."/>
            <person name="Copeland A."/>
            <person name="Lapidus A."/>
            <person name="Glavina Del Rio T."/>
            <person name="Dalin E."/>
            <person name="Tice H."/>
            <person name="Bruce D."/>
            <person name="Goodwin L."/>
            <person name="Pitluck S."/>
            <person name="Chertkov O."/>
            <person name="Larimer F.W."/>
            <person name="Land M.L."/>
            <person name="Hauser L."/>
            <person name="Brettin T.S."/>
            <person name="Detter J.C."/>
            <person name="Han S."/>
            <person name="de Vos W.M."/>
            <person name="Janssen P.H."/>
            <person name="Smidt H."/>
        </authorList>
    </citation>
    <scope>NUCLEOTIDE SEQUENCE [LARGE SCALE GENOMIC DNA]</scope>
    <source>
        <strain evidence="8 9">Ellin514</strain>
    </source>
</reference>
<evidence type="ECO:0000256" key="3">
    <source>
        <dbReference type="ARBA" id="ARBA00023082"/>
    </source>
</evidence>
<evidence type="ECO:0000256" key="2">
    <source>
        <dbReference type="ARBA" id="ARBA00023015"/>
    </source>
</evidence>
<evidence type="ECO:0000256" key="6">
    <source>
        <dbReference type="SAM" id="Coils"/>
    </source>
</evidence>
<keyword evidence="6" id="KW-0175">Coiled coil</keyword>
<dbReference type="AlphaFoldDB" id="B9XBE4"/>
<feature type="coiled-coil region" evidence="6">
    <location>
        <begin position="273"/>
        <end position="300"/>
    </location>
</feature>
<evidence type="ECO:0000313" key="8">
    <source>
        <dbReference type="EMBL" id="EEF62829.1"/>
    </source>
</evidence>
<evidence type="ECO:0000313" key="9">
    <source>
        <dbReference type="Proteomes" id="UP000003688"/>
    </source>
</evidence>
<dbReference type="PANTHER" id="PTHR43133:SF8">
    <property type="entry name" value="RNA POLYMERASE SIGMA FACTOR HI_1459-RELATED"/>
    <property type="match status" value="1"/>
</dbReference>
<dbReference type="SUPFAM" id="SSF88946">
    <property type="entry name" value="Sigma2 domain of RNA polymerase sigma factors"/>
    <property type="match status" value="1"/>
</dbReference>
<sequence>MTDTQQLLADYVRNGSETAFRELVTRYVDLVYSVAFRLVNRDAHLAQDIAQTVFVDLARIAPTLSKDVMLGGWLHRHTCYVASTFLRGERRRQLRENEAVQMNALHDHSDANLAQVAPILDEAINQLGEGDRTAIMLRFFAQHDFRTVGAAIGTNEDAARMRVNRALEKLHSLLKNRGVTLSAGALATALTAQAVTAAPIGLAATISTAALSSTATLIGVTKTIAMTTLQKTLLAATLIAAVGTGLYQAKQASALQTQVQALQQQQAPLAEKINQLIRDREDALRQLAALRDDNKRLSQNAAELPKLRSTVTRLNAAANPSTGSPAESAAKSWLARVEQLKERLKQNPEAGIPEFQLLSDEDWLGAVKGRNLSTEKDYRRAFSYLRNNAESKVASMMQPALSKYMKANNGQFPSDLSQLQPYFESPLDEAILQRFAILPAEEISSLGMGGDKVISQKAPVDAEYDQRFGIGPNGYGSAGNQAWNDTIGKDVNALKPVMKAYAASHNSLEPTEAADLMPYATTPEQQAALQRMIKVKEAQASAAK</sequence>
<dbReference type="Pfam" id="PF04542">
    <property type="entry name" value="Sigma70_r2"/>
    <property type="match status" value="1"/>
</dbReference>
<dbReference type="Gene3D" id="1.10.1740.10">
    <property type="match status" value="1"/>
</dbReference>
<dbReference type="InterPro" id="IPR013325">
    <property type="entry name" value="RNA_pol_sigma_r2"/>
</dbReference>
<dbReference type="InterPro" id="IPR039425">
    <property type="entry name" value="RNA_pol_sigma-70-like"/>
</dbReference>
<dbReference type="OrthoDB" id="260984at2"/>
<comment type="caution">
    <text evidence="8">The sequence shown here is derived from an EMBL/GenBank/DDBJ whole genome shotgun (WGS) entry which is preliminary data.</text>
</comment>